<evidence type="ECO:0000256" key="1">
    <source>
        <dbReference type="ARBA" id="ARBA00004123"/>
    </source>
</evidence>
<dbReference type="InterPro" id="IPR011263">
    <property type="entry name" value="DNA-dir_RNA_pol_RpoA/D/Rpb3"/>
</dbReference>
<keyword evidence="9" id="KW-1185">Reference proteome</keyword>
<dbReference type="GO" id="GO:0003677">
    <property type="term" value="F:DNA binding"/>
    <property type="evidence" value="ECO:0007669"/>
    <property type="project" value="InterPro"/>
</dbReference>
<dbReference type="GO" id="GO:0006366">
    <property type="term" value="P:transcription by RNA polymerase II"/>
    <property type="evidence" value="ECO:0007669"/>
    <property type="project" value="TreeGrafter"/>
</dbReference>
<dbReference type="Gene3D" id="2.170.120.12">
    <property type="entry name" value="DNA-directed RNA polymerase, insert domain"/>
    <property type="match status" value="1"/>
</dbReference>
<dbReference type="PANTHER" id="PTHR11800">
    <property type="entry name" value="DNA-DIRECTED RNA POLYMERASE"/>
    <property type="match status" value="1"/>
</dbReference>
<proteinExistence type="inferred from homology"/>
<keyword evidence="2" id="KW-0240">DNA-directed RNA polymerase</keyword>
<dbReference type="InterPro" id="IPR036643">
    <property type="entry name" value="RNApol_insert_sf"/>
</dbReference>
<evidence type="ECO:0000259" key="7">
    <source>
        <dbReference type="SMART" id="SM00662"/>
    </source>
</evidence>
<dbReference type="EMBL" id="BRPK01000004">
    <property type="protein sequence ID" value="GLB37045.1"/>
    <property type="molecule type" value="Genomic_DNA"/>
</dbReference>
<dbReference type="InterPro" id="IPR022842">
    <property type="entry name" value="RNAP_Rpo3/Rpb3/RPAC1"/>
</dbReference>
<dbReference type="GO" id="GO:0003899">
    <property type="term" value="F:DNA-directed RNA polymerase activity"/>
    <property type="evidence" value="ECO:0007669"/>
    <property type="project" value="InterPro"/>
</dbReference>
<dbReference type="HAMAP" id="MF_00320">
    <property type="entry name" value="RNApol_arch_Rpo3"/>
    <property type="match status" value="1"/>
</dbReference>
<evidence type="ECO:0000256" key="5">
    <source>
        <dbReference type="ARBA" id="ARBA00025804"/>
    </source>
</evidence>
<keyword evidence="4" id="KW-0539">Nucleus</keyword>
<comment type="subcellular location">
    <subcellularLocation>
        <location evidence="1">Nucleus</location>
    </subcellularLocation>
</comment>
<dbReference type="Pfam" id="PF01193">
    <property type="entry name" value="RNA_pol_L"/>
    <property type="match status" value="1"/>
</dbReference>
<gene>
    <name evidence="8" type="primary">rpb3</name>
    <name evidence="8" type="ORF">LshimejAT787_0400960</name>
</gene>
<dbReference type="InterPro" id="IPR050518">
    <property type="entry name" value="Rpo3/RPB3_RNA_Pol_subunit"/>
</dbReference>
<dbReference type="PROSITE" id="PS00446">
    <property type="entry name" value="RNA_POL_D_30KD"/>
    <property type="match status" value="1"/>
</dbReference>
<dbReference type="InterPro" id="IPR011262">
    <property type="entry name" value="DNA-dir_RNA_pol_insert"/>
</dbReference>
<evidence type="ECO:0000256" key="3">
    <source>
        <dbReference type="ARBA" id="ARBA00023163"/>
    </source>
</evidence>
<organism evidence="8 9">
    <name type="scientific">Lyophyllum shimeji</name>
    <name type="common">Hon-shimeji</name>
    <name type="synonym">Tricholoma shimeji</name>
    <dbReference type="NCBI Taxonomy" id="47721"/>
    <lineage>
        <taxon>Eukaryota</taxon>
        <taxon>Fungi</taxon>
        <taxon>Dikarya</taxon>
        <taxon>Basidiomycota</taxon>
        <taxon>Agaricomycotina</taxon>
        <taxon>Agaricomycetes</taxon>
        <taxon>Agaricomycetidae</taxon>
        <taxon>Agaricales</taxon>
        <taxon>Tricholomatineae</taxon>
        <taxon>Lyophyllaceae</taxon>
        <taxon>Lyophyllum</taxon>
    </lineage>
</organism>
<dbReference type="FunFam" id="2.170.120.12:FF:000002">
    <property type="entry name" value="DNA-directed RNA polymerase II subunit RPB3"/>
    <property type="match status" value="1"/>
</dbReference>
<evidence type="ECO:0000313" key="8">
    <source>
        <dbReference type="EMBL" id="GLB37045.1"/>
    </source>
</evidence>
<dbReference type="Gene3D" id="3.30.1360.10">
    <property type="entry name" value="RNA polymerase, RBP11-like subunit"/>
    <property type="match status" value="1"/>
</dbReference>
<dbReference type="AlphaFoldDB" id="A0A9P3UMR2"/>
<feature type="domain" description="DNA-directed RNA polymerase RpoA/D/Rpb3-type" evidence="7">
    <location>
        <begin position="20"/>
        <end position="285"/>
    </location>
</feature>
<dbReference type="Proteomes" id="UP001063166">
    <property type="component" value="Unassembled WGS sequence"/>
</dbReference>
<reference evidence="8" key="1">
    <citation type="submission" date="2022-07" db="EMBL/GenBank/DDBJ databases">
        <title>The genome of Lyophyllum shimeji provides insight into the initial evolution of ectomycorrhizal fungal genome.</title>
        <authorList>
            <person name="Kobayashi Y."/>
            <person name="Shibata T."/>
            <person name="Hirakawa H."/>
            <person name="Shigenobu S."/>
            <person name="Nishiyama T."/>
            <person name="Yamada A."/>
            <person name="Hasebe M."/>
            <person name="Kawaguchi M."/>
        </authorList>
    </citation>
    <scope>NUCLEOTIDE SEQUENCE</scope>
    <source>
        <strain evidence="8">AT787</strain>
    </source>
</reference>
<dbReference type="SUPFAM" id="SSF56553">
    <property type="entry name" value="Insert subdomain of RNA polymerase alpha subunit"/>
    <property type="match status" value="1"/>
</dbReference>
<comment type="similarity">
    <text evidence="5">Belongs to the archaeal Rpo3/eukaryotic RPB3 RNA polymerase subunit family.</text>
</comment>
<protein>
    <recommendedName>
        <fullName evidence="6">DNA-directed RNA polymerase II subunit RPB3</fullName>
    </recommendedName>
</protein>
<dbReference type="InterPro" id="IPR001514">
    <property type="entry name" value="DNA-dir_RNA_pol_30-40kDasu_CS"/>
</dbReference>
<evidence type="ECO:0000313" key="9">
    <source>
        <dbReference type="Proteomes" id="UP001063166"/>
    </source>
</evidence>
<dbReference type="CDD" id="cd07031">
    <property type="entry name" value="RNAP_II_RPB3"/>
    <property type="match status" value="1"/>
</dbReference>
<evidence type="ECO:0000256" key="2">
    <source>
        <dbReference type="ARBA" id="ARBA00022478"/>
    </source>
</evidence>
<dbReference type="OrthoDB" id="270173at2759"/>
<dbReference type="InterPro" id="IPR036603">
    <property type="entry name" value="RBP11-like"/>
</dbReference>
<comment type="caution">
    <text evidence="8">The sequence shown here is derived from an EMBL/GenBank/DDBJ whole genome shotgun (WGS) entry which is preliminary data.</text>
</comment>
<dbReference type="Pfam" id="PF01000">
    <property type="entry name" value="RNA_pol_A_bac"/>
    <property type="match status" value="1"/>
</dbReference>
<name>A0A9P3UMR2_LYOSH</name>
<dbReference type="SUPFAM" id="SSF55257">
    <property type="entry name" value="RBP11-like subunits of RNA polymerase"/>
    <property type="match status" value="1"/>
</dbReference>
<dbReference type="SMART" id="SM00662">
    <property type="entry name" value="RPOLD"/>
    <property type="match status" value="1"/>
</dbReference>
<evidence type="ECO:0000256" key="4">
    <source>
        <dbReference type="ARBA" id="ARBA00023242"/>
    </source>
</evidence>
<sequence>MQGHDDLEPTVHIRELKKDRVNFVLKNVDLAFANSLRRVMMADIPTVAIDMVEIEINTTVLPDEFIAHRLGMVPLESSNCDEAIRYTRDCTCLAGCDACSIVLHLNVSCNDHHTMDVTSHHLDLIPPGTRDTWGEPMMEGDAGEELTKRGENFGKPVGKDDGSSPILICKIRKGQQLKLRCVAKKGIAKEHAKWSPCSAVAFEYDPYNKLRHTTYWYESDPKTEWPLSANAQEEEPPRDNEPFDFNAQPRQFYFDVETDGSLGPQEVVMKGLAELQTKLANLILGLKSQPELGMPGTEPQTNGHVAAETWGGGGGGGGGWGAGGGGGGWGDRQVRPAEALPQAGGPTPVLPPVAGLRVLGAGVLQARLDGEAQRNKPTGGTCDIVVVKLDVILH</sequence>
<dbReference type="GO" id="GO:0005665">
    <property type="term" value="C:RNA polymerase II, core complex"/>
    <property type="evidence" value="ECO:0007669"/>
    <property type="project" value="TreeGrafter"/>
</dbReference>
<dbReference type="PANTHER" id="PTHR11800:SF2">
    <property type="entry name" value="DNA-DIRECTED RNA POLYMERASE II SUBUNIT RPB3"/>
    <property type="match status" value="1"/>
</dbReference>
<accession>A0A9P3UMR2</accession>
<keyword evidence="3" id="KW-0804">Transcription</keyword>
<evidence type="ECO:0000256" key="6">
    <source>
        <dbReference type="ARBA" id="ARBA00072506"/>
    </source>
</evidence>
<dbReference type="GO" id="GO:0046983">
    <property type="term" value="F:protein dimerization activity"/>
    <property type="evidence" value="ECO:0007669"/>
    <property type="project" value="InterPro"/>
</dbReference>